<dbReference type="EMBL" id="LNTA01000249">
    <property type="protein sequence ID" value="KWV11909.1"/>
    <property type="molecule type" value="Genomic_DNA"/>
</dbReference>
<dbReference type="Proteomes" id="UP000055854">
    <property type="component" value="Unassembled WGS sequence"/>
</dbReference>
<name>A0A109HGU7_XANCT</name>
<proteinExistence type="predicted"/>
<comment type="caution">
    <text evidence="2">The sequence shown here is derived from an EMBL/GenBank/DDBJ whole genome shotgun (WGS) entry which is preliminary data.</text>
</comment>
<gene>
    <name evidence="2" type="ORF">ATB53_05570</name>
</gene>
<protein>
    <submittedName>
        <fullName evidence="2">Anticodon nuclease</fullName>
    </submittedName>
</protein>
<organism evidence="2 3">
    <name type="scientific">Xanthomonas campestris pv. translucens</name>
    <dbReference type="NCBI Taxonomy" id="343"/>
    <lineage>
        <taxon>Bacteria</taxon>
        <taxon>Pseudomonadati</taxon>
        <taxon>Pseudomonadota</taxon>
        <taxon>Gammaproteobacteria</taxon>
        <taxon>Lysobacterales</taxon>
        <taxon>Lysobacteraceae</taxon>
        <taxon>Xanthomonas</taxon>
        <taxon>Xanthomonas translucens group</taxon>
    </lineage>
</organism>
<dbReference type="SUPFAM" id="SSF52540">
    <property type="entry name" value="P-loop containing nucleoside triphosphate hydrolases"/>
    <property type="match status" value="1"/>
</dbReference>
<evidence type="ECO:0000313" key="3">
    <source>
        <dbReference type="Proteomes" id="UP000055854"/>
    </source>
</evidence>
<dbReference type="OrthoDB" id="9795565at2"/>
<dbReference type="AlphaFoldDB" id="A0A109HGU7"/>
<dbReference type="InterPro" id="IPR026866">
    <property type="entry name" value="CR006_AAA"/>
</dbReference>
<evidence type="ECO:0000259" key="1">
    <source>
        <dbReference type="Pfam" id="PF13166"/>
    </source>
</evidence>
<dbReference type="Gene3D" id="3.40.50.300">
    <property type="entry name" value="P-loop containing nucleotide triphosphate hydrolases"/>
    <property type="match status" value="1"/>
</dbReference>
<dbReference type="Pfam" id="PF13166">
    <property type="entry name" value="AAA_13"/>
    <property type="match status" value="1"/>
</dbReference>
<feature type="domain" description="Protein CR006 P-loop" evidence="1">
    <location>
        <begin position="110"/>
        <end position="356"/>
    </location>
</feature>
<reference evidence="2 3" key="1">
    <citation type="submission" date="2015-11" db="EMBL/GenBank/DDBJ databases">
        <title>Long Read and Single Molecule DNA Sequencing Simplifies Genome Assembly and TAL Effector Gene Analysis of Xanthomonas translucens.</title>
        <authorList>
            <person name="Peng Z."/>
            <person name="Hu Y."/>
            <person name="Xie J."/>
            <person name="Potnis N."/>
            <person name="Akhunova A."/>
            <person name="Jones J."/>
            <person name="Liu Z."/>
            <person name="White F."/>
            <person name="Liu S."/>
        </authorList>
    </citation>
    <scope>NUCLEOTIDE SEQUENCE [LARGE SCALE GENOMIC DNA]</scope>
    <source>
        <strain evidence="2 3">B1</strain>
    </source>
</reference>
<sequence>MSIKKFPHLPALAAHLRGVLAGSGNALEQAKRFVLLYGHNGVGKTQLSMAFKNIGRHGDARDTLYFNAYTEDLFGWDNDLVGDSDRKLVLNTDSSFFAGLSELEMDTRIRPLLQRYVDFDFQIDAEAGLVRFYPKGNAEQPIKISRGEETMFIWCFFLAIVQLAMDGAEAYQWVKYIVIDDPISSLDEHNAIVVANHLGQFLARKDHTIKTVISTHHALFFNVLWNEIRLIDRNKFQPWLLSRARATGEFALTYSGDTPFFHHLALLEELCRARDSGQIYTHHFNALRGLLEKAQIFHGHDKFSVCIKQDASDDPDATLYGRVVNIMSHGNYSFYDPVEMLQENREHFEKVLDDFLEFYPFNRNLLTGAEAVAENPAPAQVSAAGSRGRRGRQ</sequence>
<dbReference type="InterPro" id="IPR027417">
    <property type="entry name" value="P-loop_NTPase"/>
</dbReference>
<dbReference type="RefSeq" id="WP_060748540.1">
    <property type="nucleotide sequence ID" value="NZ_LNTA01000249.1"/>
</dbReference>
<accession>A0A109HGU7</accession>
<evidence type="ECO:0000313" key="2">
    <source>
        <dbReference type="EMBL" id="KWV11909.1"/>
    </source>
</evidence>